<dbReference type="Proteomes" id="UP000811619">
    <property type="component" value="Unassembled WGS sequence"/>
</dbReference>
<dbReference type="PANTHER" id="PTHR38117">
    <property type="entry name" value="NACHT AND WD40 DOMAIN PROTEIN"/>
    <property type="match status" value="1"/>
</dbReference>
<dbReference type="Pfam" id="PF23155">
    <property type="entry name" value="DUF7053"/>
    <property type="match status" value="1"/>
</dbReference>
<feature type="region of interest" description="Disordered" evidence="1">
    <location>
        <begin position="198"/>
        <end position="232"/>
    </location>
</feature>
<proteinExistence type="predicted"/>
<dbReference type="OrthoDB" id="5078320at2759"/>
<evidence type="ECO:0000259" key="2">
    <source>
        <dbReference type="Pfam" id="PF23155"/>
    </source>
</evidence>
<keyword evidence="4" id="KW-1185">Reference proteome</keyword>
<name>A0A8K0J9L4_9HYPO</name>
<gene>
    <name evidence="3" type="ORF">E4U42_003389</name>
</gene>
<dbReference type="PANTHER" id="PTHR38117:SF1">
    <property type="entry name" value="DUF3074 DOMAIN-CONTAINING PROTEIN"/>
    <property type="match status" value="1"/>
</dbReference>
<feature type="compositionally biased region" description="Polar residues" evidence="1">
    <location>
        <begin position="302"/>
        <end position="312"/>
    </location>
</feature>
<dbReference type="InterPro" id="IPR055481">
    <property type="entry name" value="DUF7053"/>
</dbReference>
<feature type="region of interest" description="Disordered" evidence="1">
    <location>
        <begin position="302"/>
        <end position="357"/>
    </location>
</feature>
<protein>
    <recommendedName>
        <fullName evidence="2">DUF7053 domain-containing protein</fullName>
    </recommendedName>
</protein>
<feature type="domain" description="DUF7053" evidence="2">
    <location>
        <begin position="4"/>
        <end position="178"/>
    </location>
</feature>
<feature type="compositionally biased region" description="Polar residues" evidence="1">
    <location>
        <begin position="198"/>
        <end position="211"/>
    </location>
</feature>
<dbReference type="EMBL" id="SRPY01000274">
    <property type="protein sequence ID" value="KAG5926355.1"/>
    <property type="molecule type" value="Genomic_DNA"/>
</dbReference>
<accession>A0A8K0J9L4</accession>
<evidence type="ECO:0000313" key="4">
    <source>
        <dbReference type="Proteomes" id="UP000811619"/>
    </source>
</evidence>
<organism evidence="3 4">
    <name type="scientific">Claviceps africana</name>
    <dbReference type="NCBI Taxonomy" id="83212"/>
    <lineage>
        <taxon>Eukaryota</taxon>
        <taxon>Fungi</taxon>
        <taxon>Dikarya</taxon>
        <taxon>Ascomycota</taxon>
        <taxon>Pezizomycotina</taxon>
        <taxon>Sordariomycetes</taxon>
        <taxon>Hypocreomycetidae</taxon>
        <taxon>Hypocreales</taxon>
        <taxon>Clavicipitaceae</taxon>
        <taxon>Claviceps</taxon>
    </lineage>
</organism>
<dbReference type="AlphaFoldDB" id="A0A8K0J9L4"/>
<reference evidence="3" key="1">
    <citation type="journal article" date="2020" name="bioRxiv">
        <title>Whole genome comparisons of ergot fungi reveals the divergence and evolution of species within the genus Claviceps are the result of varying mechanisms driving genome evolution and host range expansion.</title>
        <authorList>
            <person name="Wyka S.A."/>
            <person name="Mondo S.J."/>
            <person name="Liu M."/>
            <person name="Dettman J."/>
            <person name="Nalam V."/>
            <person name="Broders K.D."/>
        </authorList>
    </citation>
    <scope>NUCLEOTIDE SEQUENCE</scope>
    <source>
        <strain evidence="3">CCC 489</strain>
    </source>
</reference>
<feature type="compositionally biased region" description="Polar residues" evidence="1">
    <location>
        <begin position="327"/>
        <end position="336"/>
    </location>
</feature>
<comment type="caution">
    <text evidence="3">The sequence shown here is derived from an EMBL/GenBank/DDBJ whole genome shotgun (WGS) entry which is preliminary data.</text>
</comment>
<sequence length="357" mass="39424">MFGTRKALTFITPIPSFIPRQLALDILHSHSEVITLNPLVLDHKPIPAPRDAPSDEFYSTWYEMTDKIQVVPGVGSMGASKLTLTGCFQNMPWGVQMHIYAPLKVDFRCRYEVAGNEAGIEPAEQRDMELESLGVPEDGLYLRVDIEVKCNVAMAGFVRSQIEASSRKMVERIMKKAELLDAGILQAMMQDGRLKTFNPNDLSQPATNRTSAVPYIPSPVGSPRPGSRAQQLHVGPCQIPVSPESPTMGNYDIVYQAHAHHGLERGKEAVSLAELPDDSQHYQHYHSQVRSFSGQSQVSTLDYWRPTSSSDPAWSPDQLRPSWAGTKRSSLSSTGSDIPHVSVLLASELPTDTETKS</sequence>
<evidence type="ECO:0000313" key="3">
    <source>
        <dbReference type="EMBL" id="KAG5926355.1"/>
    </source>
</evidence>
<evidence type="ECO:0000256" key="1">
    <source>
        <dbReference type="SAM" id="MobiDB-lite"/>
    </source>
</evidence>